<dbReference type="RefSeq" id="XP_002550791.1">
    <property type="nucleotide sequence ID" value="XM_002550745.1"/>
</dbReference>
<protein>
    <submittedName>
        <fullName evidence="2">Uncharacterized protein</fullName>
    </submittedName>
</protein>
<proteinExistence type="predicted"/>
<keyword evidence="1" id="KW-0812">Transmembrane</keyword>
<evidence type="ECO:0000313" key="2">
    <source>
        <dbReference type="EMBL" id="EER31359.1"/>
    </source>
</evidence>
<keyword evidence="1" id="KW-0472">Membrane</keyword>
<gene>
    <name evidence="2" type="ORF">CTRG_05089</name>
</gene>
<dbReference type="EMBL" id="GG692401">
    <property type="protein sequence ID" value="EER31359.1"/>
    <property type="molecule type" value="Genomic_DNA"/>
</dbReference>
<evidence type="ECO:0000313" key="3">
    <source>
        <dbReference type="Proteomes" id="UP000002037"/>
    </source>
</evidence>
<feature type="transmembrane region" description="Helical" evidence="1">
    <location>
        <begin position="21"/>
        <end position="39"/>
    </location>
</feature>
<accession>C5MG96</accession>
<dbReference type="HOGENOM" id="CLU_147489_0_0_1"/>
<evidence type="ECO:0000256" key="1">
    <source>
        <dbReference type="SAM" id="Phobius"/>
    </source>
</evidence>
<reference evidence="2 3" key="1">
    <citation type="journal article" date="2009" name="Nature">
        <title>Evolution of pathogenicity and sexual reproduction in eight Candida genomes.</title>
        <authorList>
            <person name="Butler G."/>
            <person name="Rasmussen M.D."/>
            <person name="Lin M.F."/>
            <person name="Santos M.A."/>
            <person name="Sakthikumar S."/>
            <person name="Munro C.A."/>
            <person name="Rheinbay E."/>
            <person name="Grabherr M."/>
            <person name="Forche A."/>
            <person name="Reedy J.L."/>
            <person name="Agrafioti I."/>
            <person name="Arnaud M.B."/>
            <person name="Bates S."/>
            <person name="Brown A.J."/>
            <person name="Brunke S."/>
            <person name="Costanzo M.C."/>
            <person name="Fitzpatrick D.A."/>
            <person name="de Groot P.W."/>
            <person name="Harris D."/>
            <person name="Hoyer L.L."/>
            <person name="Hube B."/>
            <person name="Klis F.M."/>
            <person name="Kodira C."/>
            <person name="Lennard N."/>
            <person name="Logue M.E."/>
            <person name="Martin R."/>
            <person name="Neiman A.M."/>
            <person name="Nikolaou E."/>
            <person name="Quail M.A."/>
            <person name="Quinn J."/>
            <person name="Santos M.C."/>
            <person name="Schmitzberger F.F."/>
            <person name="Sherlock G."/>
            <person name="Shah P."/>
            <person name="Silverstein K.A."/>
            <person name="Skrzypek M.S."/>
            <person name="Soll D."/>
            <person name="Staggs R."/>
            <person name="Stansfield I."/>
            <person name="Stumpf M.P."/>
            <person name="Sudbery P.E."/>
            <person name="Srikantha T."/>
            <person name="Zeng Q."/>
            <person name="Berman J."/>
            <person name="Berriman M."/>
            <person name="Heitman J."/>
            <person name="Gow N.A."/>
            <person name="Lorenz M.C."/>
            <person name="Birren B.W."/>
            <person name="Kellis M."/>
            <person name="Cuomo C.A."/>
        </authorList>
    </citation>
    <scope>NUCLEOTIDE SEQUENCE [LARGE SCALE GENOMIC DNA]</scope>
    <source>
        <strain evidence="3">ATCC MYA-3404 / T1</strain>
    </source>
</reference>
<dbReference type="KEGG" id="ctp:CTRG_05089"/>
<keyword evidence="3" id="KW-1185">Reference proteome</keyword>
<dbReference type="VEuPathDB" id="FungiDB:CTRG_05089"/>
<name>C5MG96_CANTT</name>
<organism evidence="2 3">
    <name type="scientific">Candida tropicalis (strain ATCC MYA-3404 / T1)</name>
    <name type="common">Yeast</name>
    <dbReference type="NCBI Taxonomy" id="294747"/>
    <lineage>
        <taxon>Eukaryota</taxon>
        <taxon>Fungi</taxon>
        <taxon>Dikarya</taxon>
        <taxon>Ascomycota</taxon>
        <taxon>Saccharomycotina</taxon>
        <taxon>Pichiomycetes</taxon>
        <taxon>Debaryomycetaceae</taxon>
        <taxon>Candida/Lodderomyces clade</taxon>
        <taxon>Candida</taxon>
    </lineage>
</organism>
<dbReference type="GeneID" id="8299245"/>
<sequence length="123" mass="14266">MAQLTFLRASYTKIDHYQCHLMVFASNLGIVIVGVYSTMKCRLHPLSQVECCVSHLSCRAYHVGCTMSHLSCRVSRVASIMSRISCRIYHVASTMSHQPCRWFLRHVYPCDTYDRRHNLYATF</sequence>
<dbReference type="Proteomes" id="UP000002037">
    <property type="component" value="Unassembled WGS sequence"/>
</dbReference>
<keyword evidence="1" id="KW-1133">Transmembrane helix</keyword>
<dbReference type="AlphaFoldDB" id="C5MG96"/>